<protein>
    <recommendedName>
        <fullName evidence="3">Winged helix DNA-binding domain-containing protein</fullName>
    </recommendedName>
</protein>
<dbReference type="Pfam" id="PF06224">
    <property type="entry name" value="AlkZ-like"/>
    <property type="match status" value="1"/>
</dbReference>
<dbReference type="Proteomes" id="UP000466785">
    <property type="component" value="Chromosome"/>
</dbReference>
<sequence length="393" mass="42964">MRSFTDEERRARLARRHFLSEPAPSVAGVAAGFVGLHATDPATPYLSLWARLPGFSVDDLDTAVYRERTVVKHLAMRRTLWMVTAEDLPLVQSAASDRVAVTEHRRLVADAQKAGVTADGEAWFAAAAAAVLEHLTAHGPVSARGLREELTELAGSHDATPGKRWGGPTPLAPRVLTVLGARGDIVRGPNDGRWTASRPRWTTMAEWLPTTPGPVSPELARAELVRRWLSAFGPATVADVKWWFGQTLTWARQALGEVDAVAVDLAGSTGYALPEDVEPEPADADVEPWCALLPALDVTTMGWLERDWYVGAHRDQVFDRNGNAGPTVWVDGRVVGAWRQDDAGRVELVLLEDVGRRAHRELTARADQLTAWLDGVRVSPRFPSPACRSDARR</sequence>
<dbReference type="InterPro" id="IPR009351">
    <property type="entry name" value="AlkZ-like"/>
</dbReference>
<evidence type="ECO:0008006" key="3">
    <source>
        <dbReference type="Google" id="ProtNLM"/>
    </source>
</evidence>
<organism evidence="1 2">
    <name type="scientific">Mycolicibacterium poriferae</name>
    <dbReference type="NCBI Taxonomy" id="39694"/>
    <lineage>
        <taxon>Bacteria</taxon>
        <taxon>Bacillati</taxon>
        <taxon>Actinomycetota</taxon>
        <taxon>Actinomycetes</taxon>
        <taxon>Mycobacteriales</taxon>
        <taxon>Mycobacteriaceae</taxon>
        <taxon>Mycolicibacterium</taxon>
    </lineage>
</organism>
<evidence type="ECO:0000313" key="1">
    <source>
        <dbReference type="EMBL" id="BBX52162.1"/>
    </source>
</evidence>
<reference evidence="1 2" key="1">
    <citation type="journal article" date="2019" name="Emerg. Microbes Infect.">
        <title>Comprehensive subspecies identification of 175 nontuberculous mycobacteria species based on 7547 genomic profiles.</title>
        <authorList>
            <person name="Matsumoto Y."/>
            <person name="Kinjo T."/>
            <person name="Motooka D."/>
            <person name="Nabeya D."/>
            <person name="Jung N."/>
            <person name="Uechi K."/>
            <person name="Horii T."/>
            <person name="Iida T."/>
            <person name="Fujita J."/>
            <person name="Nakamura S."/>
        </authorList>
    </citation>
    <scope>NUCLEOTIDE SEQUENCE [LARGE SCALE GENOMIC DNA]</scope>
    <source>
        <strain evidence="1 2">JCM 12603</strain>
    </source>
</reference>
<keyword evidence="2" id="KW-1185">Reference proteome</keyword>
<dbReference type="PANTHER" id="PTHR38479">
    <property type="entry name" value="LMO0824 PROTEIN"/>
    <property type="match status" value="1"/>
</dbReference>
<dbReference type="RefSeq" id="WP_163675344.1">
    <property type="nucleotide sequence ID" value="NZ_AP022570.1"/>
</dbReference>
<dbReference type="PANTHER" id="PTHR38479:SF2">
    <property type="entry name" value="WINGED HELIX DNA-BINDING DOMAIN-CONTAINING PROTEIN"/>
    <property type="match status" value="1"/>
</dbReference>
<dbReference type="AlphaFoldDB" id="A0A6N4V8S3"/>
<dbReference type="EMBL" id="AP022570">
    <property type="protein sequence ID" value="BBX52162.1"/>
    <property type="molecule type" value="Genomic_DNA"/>
</dbReference>
<accession>A0A6N4V8S3</accession>
<dbReference type="KEGG" id="mpof:MPOR_31880"/>
<gene>
    <name evidence="1" type="ORF">MPOR_31880</name>
</gene>
<proteinExistence type="predicted"/>
<evidence type="ECO:0000313" key="2">
    <source>
        <dbReference type="Proteomes" id="UP000466785"/>
    </source>
</evidence>
<name>A0A6N4V8S3_9MYCO</name>